<feature type="compositionally biased region" description="Basic and acidic residues" evidence="1">
    <location>
        <begin position="557"/>
        <end position="570"/>
    </location>
</feature>
<proteinExistence type="predicted"/>
<comment type="caution">
    <text evidence="2">The sequence shown here is derived from an EMBL/GenBank/DDBJ whole genome shotgun (WGS) entry which is preliminary data.</text>
</comment>
<dbReference type="EMBL" id="VSIJ01000005">
    <property type="protein sequence ID" value="TXX67318.1"/>
    <property type="molecule type" value="Genomic_DNA"/>
</dbReference>
<dbReference type="Proteomes" id="UP000323819">
    <property type="component" value="Unassembled WGS sequence"/>
</dbReference>
<dbReference type="RefSeq" id="WP_148521468.1">
    <property type="nucleotide sequence ID" value="NZ_VSIJ01000005.1"/>
</dbReference>
<feature type="region of interest" description="Disordered" evidence="1">
    <location>
        <begin position="557"/>
        <end position="583"/>
    </location>
</feature>
<evidence type="ECO:0000313" key="2">
    <source>
        <dbReference type="EMBL" id="TXX67318.1"/>
    </source>
</evidence>
<evidence type="ECO:0000256" key="1">
    <source>
        <dbReference type="SAM" id="MobiDB-lite"/>
    </source>
</evidence>
<gene>
    <name evidence="2" type="ORF">FXF03_01725</name>
</gene>
<evidence type="ECO:0008006" key="4">
    <source>
        <dbReference type="Google" id="ProtNLM"/>
    </source>
</evidence>
<feature type="compositionally biased region" description="Basic and acidic residues" evidence="1">
    <location>
        <begin position="327"/>
        <end position="340"/>
    </location>
</feature>
<reference evidence="2 3" key="1">
    <citation type="submission" date="2019-06" db="EMBL/GenBank/DDBJ databases">
        <title>Vibrio cholerae phylogeny based on whole-genome sequencing reveals genetic diversity and population strucutre.</title>
        <authorList>
            <person name="Zhiqiu Y."/>
            <person name="Bin L."/>
            <person name="Lingyan J."/>
        </authorList>
    </citation>
    <scope>NUCLEOTIDE SEQUENCE [LARGE SCALE GENOMIC DNA]</scope>
    <source>
        <strain evidence="2 3">N2814</strain>
    </source>
</reference>
<sequence length="583" mass="64741">MSLNKLKLTSNSESAYDYDDENQDLALLLSNQNVVKAADEPAITNNNDEELKLDLFINWEEVALVDIPRKIDELFVSYVDITQPYPVAIDLINKGEVHLKEKLTSALSVIDTNNPEHTEQLVIITHIIDRLKNSKYSFSKTFLEIESALNSKPNSDVKSKDNLISESITLEQSGPTELDLSEELDSQPFTNGNNNDNNEEDDLIAKFTEFSERISNMLSLGGTITFEDAKRTLDEYAKITNINPHLFSSNSELISKNLICKRNMSKIKEAGIVYQFNSAIDKVTSLSEAQRLQASFSDYFSKSNNSQSIADLSNRLNQKVESFIVSEEAKPQENKIDSQDHSPTVEPTISRETLNSIQDNIKNEIITMPTTSGISNSFDNIPLYSGKSSLITRSGASVDSALNKLISKSIGYTDFIKSKESTKYLRGTEVVQVTSSFKTLRGLTIHATENSFEFETMNHSRAAGTACRLATLKGWRHITAWGSEAFIEELTSKAKPLGIEVYPVDGTLLNKLHSEKSVSSPTKVVELKPTTSTLQVKPNTNSDKPVSQTVNQLKPEYKGFSHDSAKRLASNDDANVSPTHTLG</sequence>
<feature type="region of interest" description="Disordered" evidence="1">
    <location>
        <begin position="327"/>
        <end position="348"/>
    </location>
</feature>
<evidence type="ECO:0000313" key="3">
    <source>
        <dbReference type="Proteomes" id="UP000323819"/>
    </source>
</evidence>
<feature type="compositionally biased region" description="Polar residues" evidence="1">
    <location>
        <begin position="572"/>
        <end position="583"/>
    </location>
</feature>
<accession>A0ABD7SS16</accession>
<protein>
    <recommendedName>
        <fullName evidence="4">Large polyvalent protein-associated domain-containing protein</fullName>
    </recommendedName>
</protein>
<organism evidence="2 3">
    <name type="scientific">Vibrio cholerae</name>
    <dbReference type="NCBI Taxonomy" id="666"/>
    <lineage>
        <taxon>Bacteria</taxon>
        <taxon>Pseudomonadati</taxon>
        <taxon>Pseudomonadota</taxon>
        <taxon>Gammaproteobacteria</taxon>
        <taxon>Vibrionales</taxon>
        <taxon>Vibrionaceae</taxon>
        <taxon>Vibrio</taxon>
    </lineage>
</organism>
<name>A0ABD7SS16_VIBCL</name>
<dbReference type="AlphaFoldDB" id="A0ABD7SS16"/>